<dbReference type="EMBL" id="MZNU01000342">
    <property type="protein sequence ID" value="OWO99906.1"/>
    <property type="molecule type" value="Genomic_DNA"/>
</dbReference>
<comment type="caution">
    <text evidence="3">The sequence shown here is derived from an EMBL/GenBank/DDBJ whole genome shotgun (WGS) entry which is preliminary data.</text>
</comment>
<feature type="compositionally biased region" description="Basic and acidic residues" evidence="1">
    <location>
        <begin position="1"/>
        <end position="24"/>
    </location>
</feature>
<feature type="compositionally biased region" description="Polar residues" evidence="1">
    <location>
        <begin position="165"/>
        <end position="178"/>
    </location>
</feature>
<keyword evidence="4" id="KW-1185">Reference proteome</keyword>
<keyword evidence="2" id="KW-0472">Membrane</keyword>
<feature type="compositionally biased region" description="Polar residues" evidence="1">
    <location>
        <begin position="251"/>
        <end position="283"/>
    </location>
</feature>
<evidence type="ECO:0000256" key="2">
    <source>
        <dbReference type="SAM" id="Phobius"/>
    </source>
</evidence>
<feature type="compositionally biased region" description="Low complexity" evidence="1">
    <location>
        <begin position="549"/>
        <end position="559"/>
    </location>
</feature>
<feature type="region of interest" description="Disordered" evidence="1">
    <location>
        <begin position="1"/>
        <end position="181"/>
    </location>
</feature>
<organism evidence="3 4">
    <name type="scientific">Diplocarpon coronariae</name>
    <dbReference type="NCBI Taxonomy" id="2795749"/>
    <lineage>
        <taxon>Eukaryota</taxon>
        <taxon>Fungi</taxon>
        <taxon>Dikarya</taxon>
        <taxon>Ascomycota</taxon>
        <taxon>Pezizomycotina</taxon>
        <taxon>Leotiomycetes</taxon>
        <taxon>Helotiales</taxon>
        <taxon>Drepanopezizaceae</taxon>
        <taxon>Diplocarpon</taxon>
    </lineage>
</organism>
<protein>
    <recommendedName>
        <fullName evidence="5">Serine-rich protein</fullName>
    </recommendedName>
</protein>
<proteinExistence type="predicted"/>
<feature type="compositionally biased region" description="Low complexity" evidence="1">
    <location>
        <begin position="284"/>
        <end position="296"/>
    </location>
</feature>
<feature type="compositionally biased region" description="Polar residues" evidence="1">
    <location>
        <begin position="445"/>
        <end position="456"/>
    </location>
</feature>
<feature type="compositionally biased region" description="Polar residues" evidence="1">
    <location>
        <begin position="602"/>
        <end position="611"/>
    </location>
</feature>
<dbReference type="STRING" id="503106.A0A218YVU2"/>
<feature type="region of interest" description="Disordered" evidence="1">
    <location>
        <begin position="309"/>
        <end position="363"/>
    </location>
</feature>
<feature type="transmembrane region" description="Helical" evidence="2">
    <location>
        <begin position="820"/>
        <end position="840"/>
    </location>
</feature>
<feature type="region of interest" description="Disordered" evidence="1">
    <location>
        <begin position="583"/>
        <end position="611"/>
    </location>
</feature>
<reference evidence="3 4" key="1">
    <citation type="submission" date="2017-04" db="EMBL/GenBank/DDBJ databases">
        <title>Draft genome sequence of Marssonina coronaria NL1: causal agent of apple blotch.</title>
        <authorList>
            <person name="Cheng Q."/>
        </authorList>
    </citation>
    <scope>NUCLEOTIDE SEQUENCE [LARGE SCALE GENOMIC DNA]</scope>
    <source>
        <strain evidence="3 4">NL1</strain>
    </source>
</reference>
<evidence type="ECO:0000313" key="4">
    <source>
        <dbReference type="Proteomes" id="UP000242519"/>
    </source>
</evidence>
<feature type="region of interest" description="Disordered" evidence="1">
    <location>
        <begin position="445"/>
        <end position="465"/>
    </location>
</feature>
<feature type="region of interest" description="Disordered" evidence="1">
    <location>
        <begin position="243"/>
        <end position="296"/>
    </location>
</feature>
<feature type="compositionally biased region" description="Polar residues" evidence="1">
    <location>
        <begin position="643"/>
        <end position="659"/>
    </location>
</feature>
<evidence type="ECO:0000313" key="3">
    <source>
        <dbReference type="EMBL" id="OWO99906.1"/>
    </source>
</evidence>
<dbReference type="InParanoid" id="A0A218YVU2"/>
<feature type="compositionally biased region" description="Low complexity" evidence="1">
    <location>
        <begin position="117"/>
        <end position="129"/>
    </location>
</feature>
<keyword evidence="2" id="KW-1133">Transmembrane helix</keyword>
<evidence type="ECO:0000256" key="1">
    <source>
        <dbReference type="SAM" id="MobiDB-lite"/>
    </source>
</evidence>
<feature type="region of interest" description="Disordered" evidence="1">
    <location>
        <begin position="477"/>
        <end position="562"/>
    </location>
</feature>
<keyword evidence="2" id="KW-0812">Transmembrane</keyword>
<sequence>MSDSDAPRRVLHEKSPSHNNELGRIRLVPSTPPRLLGRDDLDDIYSRTPLPTHPSHFLGPGKGKNKGLAREPEPEQGSRTPVLDERFQQTTRVQPPPSSSGSSVSRTHPTPQHRDSPGATSPTGSPSSSKARAWPKKRLQIHNDNKTFVLLPVQDDSPSVEDGSRSPTSLLSTSQYSSDLPPLNVAYAEDRSNSTKLCALKASPTNIPATPASQNKLSISADHITSSPGDYQLVGGLRKVPKTPDLKHRAATSSESPLLPLPQTTDGPSSAVSHTLSTKPSFRSTETATTTSENTNYKVYLDDSTSTSEVALAQQQSSSGGSNYQVIGESSPPGSVIYCPQTAPSEDNYESQGDLSPGDSYVDHLQATGYSQESLVLPPNSKTRSRGSDENTLAYYKSRSRESLRTGSFTSITTAFSQQEAFRAIVGSGSIINLPIPILRYKHQGSSSCAEPQSSHPPRLHMNEHPHQWSSQLSTVLSVSEGGTDHNSRSWSSENGRRSSGYPSLQSRHGRQLPRTGSSASLTREERSLRSESESLEPPAAAFMRDSKSYNSSSVSSLSMGEDHDEYGDVITDMQDLRARPSRTRLGGYIGNPPSDHRRTNTVHSTTSSRANSMLANSLPTWARLYYGSGERRFLLAPGSSAGGTDTRNNSFSSGSPNTDHFPASIYSPRRRPREGSRGGSMEITPATEARFRKDQTTGRFRTWSMTSRWSPHLRLDRRAARRSVWEAPAVNWSTEGGWFGRRNVQVVMFIVGFIFPFAWMIAAVWPLPPKPVLNMREQDNSTSNLDSSNEMPNDYARQFGPVGELTYESAKWWRRLNRWMSFIGLLVIAAVIVLVIIGLKESW</sequence>
<dbReference type="Proteomes" id="UP000242519">
    <property type="component" value="Unassembled WGS sequence"/>
</dbReference>
<feature type="compositionally biased region" description="Polar residues" evidence="1">
    <location>
        <begin position="342"/>
        <end position="354"/>
    </location>
</feature>
<dbReference type="AlphaFoldDB" id="A0A218YVU2"/>
<evidence type="ECO:0008006" key="5">
    <source>
        <dbReference type="Google" id="ProtNLM"/>
    </source>
</evidence>
<accession>A0A218YVU2</accession>
<feature type="transmembrane region" description="Helical" evidence="2">
    <location>
        <begin position="747"/>
        <end position="768"/>
    </location>
</feature>
<name>A0A218YVU2_9HELO</name>
<gene>
    <name evidence="3" type="ORF">B2J93_6961</name>
</gene>
<dbReference type="OrthoDB" id="4153178at2759"/>
<feature type="region of interest" description="Disordered" evidence="1">
    <location>
        <begin position="638"/>
        <end position="682"/>
    </location>
</feature>
<feature type="compositionally biased region" description="Basic and acidic residues" evidence="1">
    <location>
        <begin position="523"/>
        <end position="533"/>
    </location>
</feature>